<feature type="chain" id="PRO_5024431495" description="Secreted protein" evidence="1">
    <location>
        <begin position="17"/>
        <end position="76"/>
    </location>
</feature>
<reference evidence="2 3" key="1">
    <citation type="submission" date="2019-06" db="EMBL/GenBank/DDBJ databases">
        <title>Genome Sequence of the Brown Rot Fungal Pathogen Monilinia fructicola.</title>
        <authorList>
            <person name="De Miccolis Angelini R.M."/>
            <person name="Landi L."/>
            <person name="Abate D."/>
            <person name="Pollastro S."/>
            <person name="Romanazzi G."/>
            <person name="Faretra F."/>
        </authorList>
    </citation>
    <scope>NUCLEOTIDE SEQUENCE [LARGE SCALE GENOMIC DNA]</scope>
    <source>
        <strain evidence="2 3">Mfrc123</strain>
    </source>
</reference>
<evidence type="ECO:0000313" key="3">
    <source>
        <dbReference type="Proteomes" id="UP000322873"/>
    </source>
</evidence>
<dbReference type="EMBL" id="VICG01000004">
    <property type="protein sequence ID" value="KAA8572611.1"/>
    <property type="molecule type" value="Genomic_DNA"/>
</dbReference>
<accession>A0A5M9JTT9</accession>
<name>A0A5M9JTT9_MONFR</name>
<keyword evidence="1" id="KW-0732">Signal</keyword>
<evidence type="ECO:0000256" key="1">
    <source>
        <dbReference type="SAM" id="SignalP"/>
    </source>
</evidence>
<comment type="caution">
    <text evidence="2">The sequence shown here is derived from an EMBL/GenBank/DDBJ whole genome shotgun (WGS) entry which is preliminary data.</text>
</comment>
<proteinExistence type="predicted"/>
<dbReference type="Proteomes" id="UP000322873">
    <property type="component" value="Unassembled WGS sequence"/>
</dbReference>
<evidence type="ECO:0008006" key="4">
    <source>
        <dbReference type="Google" id="ProtNLM"/>
    </source>
</evidence>
<protein>
    <recommendedName>
        <fullName evidence="4">Secreted protein</fullName>
    </recommendedName>
</protein>
<gene>
    <name evidence="2" type="ORF">EYC84_003213</name>
</gene>
<organism evidence="2 3">
    <name type="scientific">Monilinia fructicola</name>
    <name type="common">Brown rot fungus</name>
    <name type="synonym">Ciboria fructicola</name>
    <dbReference type="NCBI Taxonomy" id="38448"/>
    <lineage>
        <taxon>Eukaryota</taxon>
        <taxon>Fungi</taxon>
        <taxon>Dikarya</taxon>
        <taxon>Ascomycota</taxon>
        <taxon>Pezizomycotina</taxon>
        <taxon>Leotiomycetes</taxon>
        <taxon>Helotiales</taxon>
        <taxon>Sclerotiniaceae</taxon>
        <taxon>Monilinia</taxon>
    </lineage>
</organism>
<evidence type="ECO:0000313" key="2">
    <source>
        <dbReference type="EMBL" id="KAA8572611.1"/>
    </source>
</evidence>
<dbReference type="AlphaFoldDB" id="A0A5M9JTT9"/>
<keyword evidence="3" id="KW-1185">Reference proteome</keyword>
<sequence>MLWMIQLMMWINMGCGRQETVGVLGFKVGCFWRAVEYHSGGTDHFIHRDRRLFLEYMIRLELEAWSIWVRKFGNTD</sequence>
<feature type="signal peptide" evidence="1">
    <location>
        <begin position="1"/>
        <end position="16"/>
    </location>
</feature>